<keyword evidence="1" id="KW-0812">Transmembrane</keyword>
<dbReference type="AlphaFoldDB" id="N8X101"/>
<gene>
    <name evidence="2" type="ORF">F964_01361</name>
</gene>
<organism evidence="2 3">
    <name type="scientific">Acinetobacter guillouiae NIPH 991</name>
    <dbReference type="NCBI Taxonomy" id="1217656"/>
    <lineage>
        <taxon>Bacteria</taxon>
        <taxon>Pseudomonadati</taxon>
        <taxon>Pseudomonadota</taxon>
        <taxon>Gammaproteobacteria</taxon>
        <taxon>Moraxellales</taxon>
        <taxon>Moraxellaceae</taxon>
        <taxon>Acinetobacter</taxon>
    </lineage>
</organism>
<keyword evidence="1" id="KW-1133">Transmembrane helix</keyword>
<evidence type="ECO:0000256" key="1">
    <source>
        <dbReference type="SAM" id="Phobius"/>
    </source>
</evidence>
<dbReference type="Proteomes" id="UP000013148">
    <property type="component" value="Unassembled WGS sequence"/>
</dbReference>
<dbReference type="EMBL" id="APPJ01000009">
    <property type="protein sequence ID" value="ENV18042.1"/>
    <property type="molecule type" value="Genomic_DNA"/>
</dbReference>
<dbReference type="HOGENOM" id="CLU_2056256_0_0_6"/>
<protein>
    <submittedName>
        <fullName evidence="2">Uncharacterized protein</fullName>
    </submittedName>
</protein>
<evidence type="ECO:0000313" key="2">
    <source>
        <dbReference type="EMBL" id="ENV18042.1"/>
    </source>
</evidence>
<comment type="caution">
    <text evidence="2">The sequence shown here is derived from an EMBL/GenBank/DDBJ whole genome shotgun (WGS) entry which is preliminary data.</text>
</comment>
<evidence type="ECO:0000313" key="3">
    <source>
        <dbReference type="Proteomes" id="UP000013148"/>
    </source>
</evidence>
<sequence>MKEPEKISKKPSKLSRLSYYCSILNIFIIAASIFYSIYIASQSCKFTHICERPLYELLFVSAAFLCTCISLIGLSLAYLSSNTEENADLHYRNLGMAWNRNILFLSMLYIAFFAIMLLT</sequence>
<accession>N8X101</accession>
<keyword evidence="3" id="KW-1185">Reference proteome</keyword>
<proteinExistence type="predicted"/>
<reference evidence="2 3" key="1">
    <citation type="submission" date="2013-02" db="EMBL/GenBank/DDBJ databases">
        <title>The Genome Sequence of Acinetobacter guillouiae NIPH 991.</title>
        <authorList>
            <consortium name="The Broad Institute Genome Sequencing Platform"/>
            <consortium name="The Broad Institute Genome Sequencing Center for Infectious Disease"/>
            <person name="Cerqueira G."/>
            <person name="Feldgarden M."/>
            <person name="Courvalin P."/>
            <person name="Perichon B."/>
            <person name="Grillot-Courvalin C."/>
            <person name="Clermont D."/>
            <person name="Rocha E."/>
            <person name="Yoon E.-J."/>
            <person name="Nemec A."/>
            <person name="Walker B."/>
            <person name="Young S.K."/>
            <person name="Zeng Q."/>
            <person name="Gargeya S."/>
            <person name="Fitzgerald M."/>
            <person name="Haas B."/>
            <person name="Abouelleil A."/>
            <person name="Alvarado L."/>
            <person name="Arachchi H.M."/>
            <person name="Berlin A.M."/>
            <person name="Chapman S.B."/>
            <person name="Dewar J."/>
            <person name="Goldberg J."/>
            <person name="Griggs A."/>
            <person name="Gujja S."/>
            <person name="Hansen M."/>
            <person name="Howarth C."/>
            <person name="Imamovic A."/>
            <person name="Larimer J."/>
            <person name="McCowan C."/>
            <person name="Murphy C."/>
            <person name="Neiman D."/>
            <person name="Pearson M."/>
            <person name="Priest M."/>
            <person name="Roberts A."/>
            <person name="Saif S."/>
            <person name="Shea T."/>
            <person name="Sisk P."/>
            <person name="Sykes S."/>
            <person name="Wortman J."/>
            <person name="Nusbaum C."/>
            <person name="Birren B."/>
        </authorList>
    </citation>
    <scope>NUCLEOTIDE SEQUENCE [LARGE SCALE GENOMIC DNA]</scope>
    <source>
        <strain evidence="2 3">NIPH 991</strain>
    </source>
</reference>
<feature type="transmembrane region" description="Helical" evidence="1">
    <location>
        <begin position="98"/>
        <end position="118"/>
    </location>
</feature>
<feature type="transmembrane region" description="Helical" evidence="1">
    <location>
        <begin position="57"/>
        <end position="78"/>
    </location>
</feature>
<feature type="transmembrane region" description="Helical" evidence="1">
    <location>
        <begin position="17"/>
        <end position="37"/>
    </location>
</feature>
<name>N8X101_ACIGI</name>
<keyword evidence="1" id="KW-0472">Membrane</keyword>